<dbReference type="RefSeq" id="XP_043184314.1">
    <property type="nucleotide sequence ID" value="XM_043330217.1"/>
</dbReference>
<dbReference type="KEGG" id="rsx:RhiXN_10401"/>
<evidence type="ECO:0000313" key="2">
    <source>
        <dbReference type="EMBL" id="QRW24077.1"/>
    </source>
</evidence>
<gene>
    <name evidence="2" type="ORF">RhiXN_10401</name>
</gene>
<proteinExistence type="predicted"/>
<accession>A0A8H8P5R5</accession>
<evidence type="ECO:0000313" key="3">
    <source>
        <dbReference type="Proteomes" id="UP000650533"/>
    </source>
</evidence>
<feature type="region of interest" description="Disordered" evidence="1">
    <location>
        <begin position="1"/>
        <end position="24"/>
    </location>
</feature>
<evidence type="ECO:0000256" key="1">
    <source>
        <dbReference type="SAM" id="MobiDB-lite"/>
    </source>
</evidence>
<dbReference type="Proteomes" id="UP000650533">
    <property type="component" value="Chromosome 11"/>
</dbReference>
<dbReference type="GeneID" id="67032680"/>
<name>A0A8H8P5R5_9AGAM</name>
<sequence length="71" mass="8304">MPASHDIDSSENEWNTRPGETRNAGDQLKKCWWEYAEWADIKNGIYEFTEQLQLPVKCSGVWYMVPVILVE</sequence>
<protein>
    <submittedName>
        <fullName evidence="2">Uncharacterized protein</fullName>
    </submittedName>
</protein>
<dbReference type="EMBL" id="CP059668">
    <property type="protein sequence ID" value="QRW24077.1"/>
    <property type="molecule type" value="Genomic_DNA"/>
</dbReference>
<reference evidence="2" key="1">
    <citation type="submission" date="2020-05" db="EMBL/GenBank/DDBJ databases">
        <title>Evolutionary and genomic comparisons of hybrid uninucleate and nonhybrid Rhizoctonia fungi.</title>
        <authorList>
            <person name="Li C."/>
            <person name="Chen X."/>
        </authorList>
    </citation>
    <scope>NUCLEOTIDE SEQUENCE</scope>
    <source>
        <strain evidence="2">AG-1 IA</strain>
    </source>
</reference>
<dbReference type="AlphaFoldDB" id="A0A8H8P5R5"/>
<organism evidence="2 3">
    <name type="scientific">Rhizoctonia solani</name>
    <dbReference type="NCBI Taxonomy" id="456999"/>
    <lineage>
        <taxon>Eukaryota</taxon>
        <taxon>Fungi</taxon>
        <taxon>Dikarya</taxon>
        <taxon>Basidiomycota</taxon>
        <taxon>Agaricomycotina</taxon>
        <taxon>Agaricomycetes</taxon>
        <taxon>Cantharellales</taxon>
        <taxon>Ceratobasidiaceae</taxon>
        <taxon>Rhizoctonia</taxon>
    </lineage>
</organism>